<comment type="caution">
    <text evidence="2">The sequence shown here is derived from an EMBL/GenBank/DDBJ whole genome shotgun (WGS) entry which is preliminary data.</text>
</comment>
<name>A0AAV0DSY1_9ASTE</name>
<dbReference type="PANTHER" id="PTHR33095:SF114">
    <property type="entry name" value="DUF1645 FAMILY PROTEIN"/>
    <property type="match status" value="1"/>
</dbReference>
<feature type="compositionally biased region" description="Basic and acidic residues" evidence="1">
    <location>
        <begin position="232"/>
        <end position="258"/>
    </location>
</feature>
<protein>
    <submittedName>
        <fullName evidence="2">Uncharacterized protein</fullName>
    </submittedName>
</protein>
<gene>
    <name evidence="2" type="ORF">CEPIT_LOCUS18029</name>
</gene>
<sequence length="317" mass="35653">MSTSVLSSQPTLPQKQDPFTLMEEEVQNTMESFSFDHPRRRDDQDLSEELSKLNFLLDDEEDEEECYDDDETDDEVEEEEEEFSFVCNDGALLSPIAAEDVFRDGEIRPVFPLFNRDLFLAAVDGGLEDLKLERLKQRLPATPQVYVEANCDPSLKASSSSAGNEEIAGPCCQWSSPEKKIAADETPAADVCKKSNSTGFSKFLRFKEFIHRSNSEGRDAFVFFKPPAPAKGSEKKPAMENRGTDGEVKVKVPAEVKVKVAQKKKKKSESALAHERFLRSKANDGRGRRRSYLPYRPELVGLFTNVNGGLTRNVHPF</sequence>
<dbReference type="PANTHER" id="PTHR33095">
    <property type="entry name" value="OS07G0619500 PROTEIN"/>
    <property type="match status" value="1"/>
</dbReference>
<keyword evidence="3" id="KW-1185">Reference proteome</keyword>
<reference evidence="2" key="1">
    <citation type="submission" date="2022-07" db="EMBL/GenBank/DDBJ databases">
        <authorList>
            <person name="Macas J."/>
            <person name="Novak P."/>
            <person name="Neumann P."/>
        </authorList>
    </citation>
    <scope>NUCLEOTIDE SEQUENCE</scope>
</reference>
<accession>A0AAV0DSY1</accession>
<dbReference type="AlphaFoldDB" id="A0AAV0DSY1"/>
<feature type="compositionally biased region" description="Basic and acidic residues" evidence="1">
    <location>
        <begin position="268"/>
        <end position="286"/>
    </location>
</feature>
<organism evidence="2 3">
    <name type="scientific">Cuscuta epithymum</name>
    <dbReference type="NCBI Taxonomy" id="186058"/>
    <lineage>
        <taxon>Eukaryota</taxon>
        <taxon>Viridiplantae</taxon>
        <taxon>Streptophyta</taxon>
        <taxon>Embryophyta</taxon>
        <taxon>Tracheophyta</taxon>
        <taxon>Spermatophyta</taxon>
        <taxon>Magnoliopsida</taxon>
        <taxon>eudicotyledons</taxon>
        <taxon>Gunneridae</taxon>
        <taxon>Pentapetalae</taxon>
        <taxon>asterids</taxon>
        <taxon>lamiids</taxon>
        <taxon>Solanales</taxon>
        <taxon>Convolvulaceae</taxon>
        <taxon>Cuscuteae</taxon>
        <taxon>Cuscuta</taxon>
        <taxon>Cuscuta subgen. Cuscuta</taxon>
    </lineage>
</organism>
<dbReference type="EMBL" id="CAMAPF010000145">
    <property type="protein sequence ID" value="CAH9107541.1"/>
    <property type="molecule type" value="Genomic_DNA"/>
</dbReference>
<proteinExistence type="predicted"/>
<feature type="compositionally biased region" description="Acidic residues" evidence="1">
    <location>
        <begin position="57"/>
        <end position="75"/>
    </location>
</feature>
<evidence type="ECO:0000313" key="3">
    <source>
        <dbReference type="Proteomes" id="UP001152523"/>
    </source>
</evidence>
<dbReference type="Proteomes" id="UP001152523">
    <property type="component" value="Unassembled WGS sequence"/>
</dbReference>
<evidence type="ECO:0000313" key="2">
    <source>
        <dbReference type="EMBL" id="CAH9107541.1"/>
    </source>
</evidence>
<dbReference type="InterPro" id="IPR012442">
    <property type="entry name" value="DUF1645_plant"/>
</dbReference>
<dbReference type="Pfam" id="PF07816">
    <property type="entry name" value="DUF1645"/>
    <property type="match status" value="1"/>
</dbReference>
<evidence type="ECO:0000256" key="1">
    <source>
        <dbReference type="SAM" id="MobiDB-lite"/>
    </source>
</evidence>
<feature type="region of interest" description="Disordered" evidence="1">
    <location>
        <begin position="54"/>
        <end position="75"/>
    </location>
</feature>
<feature type="region of interest" description="Disordered" evidence="1">
    <location>
        <begin position="230"/>
        <end position="290"/>
    </location>
</feature>